<dbReference type="Pfam" id="PF08309">
    <property type="entry name" value="LVIVD"/>
    <property type="match status" value="1"/>
</dbReference>
<feature type="non-terminal residue" evidence="2">
    <location>
        <position position="1"/>
    </location>
</feature>
<gene>
    <name evidence="2" type="ORF">METZ01_LOCUS169668</name>
</gene>
<dbReference type="InterPro" id="IPR013211">
    <property type="entry name" value="LVIVD"/>
</dbReference>
<dbReference type="SUPFAM" id="SSF75011">
    <property type="entry name" value="3-carboxy-cis,cis-mucoante lactonizing enzyme"/>
    <property type="match status" value="1"/>
</dbReference>
<dbReference type="Gene3D" id="3.80.10.10">
    <property type="entry name" value="Ribonuclease Inhibitor"/>
    <property type="match status" value="1"/>
</dbReference>
<reference evidence="2" key="1">
    <citation type="submission" date="2018-05" db="EMBL/GenBank/DDBJ databases">
        <authorList>
            <person name="Lanie J.A."/>
            <person name="Ng W.-L."/>
            <person name="Kazmierczak K.M."/>
            <person name="Andrzejewski T.M."/>
            <person name="Davidsen T.M."/>
            <person name="Wayne K.J."/>
            <person name="Tettelin H."/>
            <person name="Glass J.I."/>
            <person name="Rusch D."/>
            <person name="Podicherti R."/>
            <person name="Tsui H.-C.T."/>
            <person name="Winkler M.E."/>
        </authorList>
    </citation>
    <scope>NUCLEOTIDE SEQUENCE</scope>
</reference>
<dbReference type="EMBL" id="UINC01031178">
    <property type="protein sequence ID" value="SVB16814.1"/>
    <property type="molecule type" value="Genomic_DNA"/>
</dbReference>
<dbReference type="SUPFAM" id="SSF69318">
    <property type="entry name" value="Integrin alpha N-terminal domain"/>
    <property type="match status" value="1"/>
</dbReference>
<accession>A0A382BT35</accession>
<protein>
    <submittedName>
        <fullName evidence="2">Uncharacterized protein</fullName>
    </submittedName>
</protein>
<evidence type="ECO:0000256" key="1">
    <source>
        <dbReference type="ARBA" id="ARBA00022729"/>
    </source>
</evidence>
<dbReference type="PANTHER" id="PTHR44103">
    <property type="entry name" value="PROPROTEIN CONVERTASE P"/>
    <property type="match status" value="1"/>
</dbReference>
<sequence length="688" mass="74481">TSASVAWSVYAADVDGDEDMDVLSASHGDQTIAWYENDGSGSFTTHEISTSVNGAISVYAADVDGDGDMDVLSAAFMNNTIAWYENDGSENFTEHVVSNSANGAHNVHAADVDGDGDMDVLSASENDHTIAWYENDNSPPPPSESSPFILYGTIEDLNIEAFDISGDRLYGIFPGTNSSGQGASLLTIIDLTSLELIATHGPLNGYPNRIDVFDQIVVVDGNQFFNVADDVIEYLGDNFIESAFNSSIMHTHRRGNFLYSALGSTGFGIYDMTDPLNPVTVFEHDYEVDDDYPYGISANDDYIFISDLRDNGDVIIHIHNNGGSFPPSYRMLGQINTNGNGVHRTASQGNYLYTTRNDDILVYDISDPENPEQASNRPGAECSNGEIKIVGGYLLIAGGGHASWSNPRAHVFDVSEYHNAVHNIGLVASFDDPLPSYDIDLVGGKLYVAFGSQGDESTWDGSLGGSIRVYSQNTYVPDNNFEQTLIDDGHDDTLDDYVLTANIIGVEILDVNEKEISDLTGIEDFTALTSLYCNNNQLTVLDVSSNTALTGLDCGYNQLTALDVSNNTALTELECHNNQLLHLNMKNGVTDQLTEFIATSNSLHCIEVNEEDVDWATENWTSANGNIDNGVIFSGLCSVPDFISAEPDDNPEDQEEISITVEISDENGIDGVTLHYRQGGSSGYTSVA</sequence>
<dbReference type="PANTHER" id="PTHR44103:SF1">
    <property type="entry name" value="PROPROTEIN CONVERTASE P"/>
    <property type="match status" value="1"/>
</dbReference>
<name>A0A382BT35_9ZZZZ</name>
<keyword evidence="1" id="KW-0732">Signal</keyword>
<feature type="non-terminal residue" evidence="2">
    <location>
        <position position="688"/>
    </location>
</feature>
<dbReference type="SUPFAM" id="SSF52075">
    <property type="entry name" value="Outer arm dynein light chain 1"/>
    <property type="match status" value="1"/>
</dbReference>
<dbReference type="Pfam" id="PF13517">
    <property type="entry name" value="FG-GAP_3"/>
    <property type="match status" value="2"/>
</dbReference>
<dbReference type="InterPro" id="IPR032675">
    <property type="entry name" value="LRR_dom_sf"/>
</dbReference>
<dbReference type="AlphaFoldDB" id="A0A382BT35"/>
<dbReference type="InterPro" id="IPR013517">
    <property type="entry name" value="FG-GAP"/>
</dbReference>
<proteinExistence type="predicted"/>
<evidence type="ECO:0000313" key="2">
    <source>
        <dbReference type="EMBL" id="SVB16814.1"/>
    </source>
</evidence>
<organism evidence="2">
    <name type="scientific">marine metagenome</name>
    <dbReference type="NCBI Taxonomy" id="408172"/>
    <lineage>
        <taxon>unclassified sequences</taxon>
        <taxon>metagenomes</taxon>
        <taxon>ecological metagenomes</taxon>
    </lineage>
</organism>
<dbReference type="InterPro" id="IPR028994">
    <property type="entry name" value="Integrin_alpha_N"/>
</dbReference>